<sequence length="160" mass="17472">MSTTANNKDIDDDIAKMRENKVSYTLLSMQSRRNLGSIKEKVLGKLAAASVPADALENSRHFIESVIRDVTVAAHGLTRDALLRIKTHLADLLPSLSPNITRKIVDDAEKETSIGTSVGEKEEEIHHRQNEQDGGVSVGAPFRSPTSSPFSSLIKPLSRL</sequence>
<evidence type="ECO:0000256" key="1">
    <source>
        <dbReference type="SAM" id="MobiDB-lite"/>
    </source>
</evidence>
<name>A0AAP0LJ72_9ROSI</name>
<protein>
    <submittedName>
        <fullName evidence="2">Uncharacterized protein</fullName>
    </submittedName>
</protein>
<reference evidence="2 3" key="1">
    <citation type="submission" date="2024-05" db="EMBL/GenBank/DDBJ databases">
        <title>Haplotype-resolved chromosome-level genome assembly of Huyou (Citrus changshanensis).</title>
        <authorList>
            <person name="Miao C."/>
            <person name="Chen W."/>
            <person name="Wu Y."/>
            <person name="Wang L."/>
            <person name="Zhao S."/>
            <person name="Grierson D."/>
            <person name="Xu C."/>
            <person name="Chen K."/>
        </authorList>
    </citation>
    <scope>NUCLEOTIDE SEQUENCE [LARGE SCALE GENOMIC DNA]</scope>
    <source>
        <strain evidence="2">01-14</strain>
        <tissue evidence="2">Leaf</tissue>
    </source>
</reference>
<keyword evidence="3" id="KW-1185">Reference proteome</keyword>
<dbReference type="Proteomes" id="UP001428341">
    <property type="component" value="Unassembled WGS sequence"/>
</dbReference>
<dbReference type="AlphaFoldDB" id="A0AAP0LJ72"/>
<organism evidence="2 3">
    <name type="scientific">Citrus x changshan-huyou</name>
    <dbReference type="NCBI Taxonomy" id="2935761"/>
    <lineage>
        <taxon>Eukaryota</taxon>
        <taxon>Viridiplantae</taxon>
        <taxon>Streptophyta</taxon>
        <taxon>Embryophyta</taxon>
        <taxon>Tracheophyta</taxon>
        <taxon>Spermatophyta</taxon>
        <taxon>Magnoliopsida</taxon>
        <taxon>eudicotyledons</taxon>
        <taxon>Gunneridae</taxon>
        <taxon>Pentapetalae</taxon>
        <taxon>rosids</taxon>
        <taxon>malvids</taxon>
        <taxon>Sapindales</taxon>
        <taxon>Rutaceae</taxon>
        <taxon>Aurantioideae</taxon>
        <taxon>Citrus</taxon>
    </lineage>
</organism>
<gene>
    <name evidence="2" type="ORF">WN944_028333</name>
</gene>
<evidence type="ECO:0000313" key="3">
    <source>
        <dbReference type="Proteomes" id="UP001428341"/>
    </source>
</evidence>
<feature type="compositionally biased region" description="Low complexity" evidence="1">
    <location>
        <begin position="141"/>
        <end position="152"/>
    </location>
</feature>
<dbReference type="EMBL" id="JBCGBO010000025">
    <property type="protein sequence ID" value="KAK9176318.1"/>
    <property type="molecule type" value="Genomic_DNA"/>
</dbReference>
<proteinExistence type="predicted"/>
<evidence type="ECO:0000313" key="2">
    <source>
        <dbReference type="EMBL" id="KAK9176318.1"/>
    </source>
</evidence>
<comment type="caution">
    <text evidence="2">The sequence shown here is derived from an EMBL/GenBank/DDBJ whole genome shotgun (WGS) entry which is preliminary data.</text>
</comment>
<feature type="region of interest" description="Disordered" evidence="1">
    <location>
        <begin position="107"/>
        <end position="160"/>
    </location>
</feature>
<accession>A0AAP0LJ72</accession>
<feature type="compositionally biased region" description="Basic and acidic residues" evidence="1">
    <location>
        <begin position="119"/>
        <end position="131"/>
    </location>
</feature>